<reference evidence="8" key="3">
    <citation type="submission" date="2019-02" db="EMBL/GenBank/DDBJ databases">
        <authorList>
            <person name="Buron G."/>
            <person name="Chaylann A."/>
            <person name="Dolejs I."/>
            <person name="Forster J."/>
            <person name="Miks M.H."/>
        </authorList>
    </citation>
    <scope>NUCLEOTIDE SEQUENCE</scope>
    <source>
        <strain evidence="8">DSM 10551</strain>
    </source>
</reference>
<keyword evidence="7" id="KW-0689">Ribosomal protein</keyword>
<dbReference type="EMBL" id="BDGB01000079">
    <property type="protein sequence ID" value="GAW72653.1"/>
    <property type="molecule type" value="Genomic_DNA"/>
</dbReference>
<dbReference type="SUPFAM" id="SSF53335">
    <property type="entry name" value="S-adenosyl-L-methionine-dependent methyltransferases"/>
    <property type="match status" value="1"/>
</dbReference>
<comment type="subcellular location">
    <subcellularLocation>
        <location evidence="6">Cytoplasm</location>
    </subcellularLocation>
</comment>
<reference evidence="7 9" key="1">
    <citation type="journal article" date="2017" name="Biosci Microbiota Food Health">
        <title>Genomic characterization reconfirms the taxonomic status of Lactobacillus parakefiri.</title>
        <authorList>
            <person name="Tanizawa Y."/>
            <person name="Kobayashi H."/>
            <person name="Kaminuma E."/>
            <person name="Sakamoto M."/>
            <person name="Ohkuma M."/>
            <person name="Nakamura Y."/>
            <person name="Arita M."/>
            <person name="Tohno M."/>
        </authorList>
    </citation>
    <scope>NUCLEOTIDE SEQUENCE [LARGE SCALE GENOMIC DNA]</scope>
    <source>
        <strain evidence="7 9">JCM 8573</strain>
    </source>
</reference>
<dbReference type="PANTHER" id="PTHR43648:SF1">
    <property type="entry name" value="ELECTRON TRANSFER FLAVOPROTEIN BETA SUBUNIT LYSINE METHYLTRANSFERASE"/>
    <property type="match status" value="1"/>
</dbReference>
<dbReference type="HAMAP" id="MF_00735">
    <property type="entry name" value="Methyltr_PrmA"/>
    <property type="match status" value="1"/>
</dbReference>
<dbReference type="GO" id="GO:0005737">
    <property type="term" value="C:cytoplasm"/>
    <property type="evidence" value="ECO:0007669"/>
    <property type="project" value="UniProtKB-SubCell"/>
</dbReference>
<dbReference type="InterPro" id="IPR004498">
    <property type="entry name" value="Ribosomal_PrmA_MeTrfase"/>
</dbReference>
<evidence type="ECO:0000313" key="8">
    <source>
        <dbReference type="EMBL" id="TDG94280.1"/>
    </source>
</evidence>
<dbReference type="Gene3D" id="3.40.50.150">
    <property type="entry name" value="Vaccinia Virus protein VP39"/>
    <property type="match status" value="1"/>
</dbReference>
<feature type="binding site" evidence="6">
    <location>
        <position position="208"/>
    </location>
    <ligand>
        <name>S-adenosyl-L-methionine</name>
        <dbReference type="ChEBI" id="CHEBI:59789"/>
    </ligand>
</feature>
<reference evidence="8 10" key="2">
    <citation type="journal article" date="2019" name="Appl. Microbiol. Biotechnol.">
        <title>Uncovering carbohydrate metabolism through a genotype-phenotype association study of 56 lactic acid bacteria genomes.</title>
        <authorList>
            <person name="Buron-Moles G."/>
            <person name="Chailyan A."/>
            <person name="Dolejs I."/>
            <person name="Forster J."/>
            <person name="Miks M.H."/>
        </authorList>
    </citation>
    <scope>NUCLEOTIDE SEQUENCE [LARGE SCALE GENOMIC DNA]</scope>
    <source>
        <strain evidence="8 10">DSM 10551</strain>
    </source>
</reference>
<evidence type="ECO:0000313" key="10">
    <source>
        <dbReference type="Proteomes" id="UP000294668"/>
    </source>
</evidence>
<comment type="function">
    <text evidence="6">Methylates ribosomal protein L11.</text>
</comment>
<dbReference type="AlphaFoldDB" id="A0A224VHR8"/>
<comment type="similarity">
    <text evidence="1 6">Belongs to the methyltransferase superfamily. PrmA family.</text>
</comment>
<feature type="binding site" evidence="6">
    <location>
        <position position="251"/>
    </location>
    <ligand>
        <name>S-adenosyl-L-methionine</name>
        <dbReference type="ChEBI" id="CHEBI:59789"/>
    </ligand>
</feature>
<dbReference type="GO" id="GO:0005840">
    <property type="term" value="C:ribosome"/>
    <property type="evidence" value="ECO:0007669"/>
    <property type="project" value="UniProtKB-KW"/>
</dbReference>
<evidence type="ECO:0000256" key="1">
    <source>
        <dbReference type="ARBA" id="ARBA00009741"/>
    </source>
</evidence>
<keyword evidence="7" id="KW-0687">Ribonucleoprotein</keyword>
<dbReference type="Proteomes" id="UP000294668">
    <property type="component" value="Unassembled WGS sequence"/>
</dbReference>
<name>A0A224VHR8_9LACO</name>
<sequence length="320" mass="35058">MDWTELSIMTTSEAVEAVANILMAYGATGVSIEDAKDFEKLKPGRYGNHGEIVDPKDLTHIKKGAIISAYYPNSQHIDDKADQIATKVRDLVKFDLNPGPAEVHLTPVVNQDWQTAWEKYYRSVAISRFITIVPSWENYQPKSDQEKIVRLDPGMAFGTGTHPTTRLSLEALEIVMRGGESILDVGTGSGVLSIAAKLMGAGQINAFDVDDIAVESAEKNIQLNPDAKGIHVAANDLLAGIHTQVDIVVANILAEIIVPLVPQAWDNLLPGGYFLTSGIIKDKFEVVQDAMSSQGFQIIQTLKMKDWYGIIAQKPKNEDE</sequence>
<dbReference type="EMBL" id="PUFL01000021">
    <property type="protein sequence ID" value="TDG94280.1"/>
    <property type="molecule type" value="Genomic_DNA"/>
</dbReference>
<proteinExistence type="inferred from homology"/>
<dbReference type="Pfam" id="PF06325">
    <property type="entry name" value="PrmA"/>
    <property type="match status" value="1"/>
</dbReference>
<dbReference type="InterPro" id="IPR050078">
    <property type="entry name" value="Ribosomal_L11_MeTrfase_PrmA"/>
</dbReference>
<dbReference type="OrthoDB" id="9785995at2"/>
<evidence type="ECO:0000256" key="3">
    <source>
        <dbReference type="ARBA" id="ARBA00022603"/>
    </source>
</evidence>
<evidence type="ECO:0000313" key="9">
    <source>
        <dbReference type="Proteomes" id="UP000214739"/>
    </source>
</evidence>
<keyword evidence="4 6" id="KW-0808">Transferase</keyword>
<evidence type="ECO:0000256" key="6">
    <source>
        <dbReference type="HAMAP-Rule" id="MF_00735"/>
    </source>
</evidence>
<organism evidence="7 9">
    <name type="scientific">Lentilactobacillus parakefiri</name>
    <dbReference type="NCBI Taxonomy" id="152332"/>
    <lineage>
        <taxon>Bacteria</taxon>
        <taxon>Bacillati</taxon>
        <taxon>Bacillota</taxon>
        <taxon>Bacilli</taxon>
        <taxon>Lactobacillales</taxon>
        <taxon>Lactobacillaceae</taxon>
        <taxon>Lentilactobacillus</taxon>
    </lineage>
</organism>
<dbReference type="PIRSF" id="PIRSF000401">
    <property type="entry name" value="RPL11_MTase"/>
    <property type="match status" value="1"/>
</dbReference>
<keyword evidence="10" id="KW-1185">Reference proteome</keyword>
<evidence type="ECO:0000313" key="7">
    <source>
        <dbReference type="EMBL" id="GAW72653.1"/>
    </source>
</evidence>
<dbReference type="NCBIfam" id="TIGR00406">
    <property type="entry name" value="prmA"/>
    <property type="match status" value="1"/>
</dbReference>
<keyword evidence="3 6" id="KW-0489">Methyltransferase</keyword>
<dbReference type="CDD" id="cd02440">
    <property type="entry name" value="AdoMet_MTases"/>
    <property type="match status" value="1"/>
</dbReference>
<evidence type="ECO:0000256" key="4">
    <source>
        <dbReference type="ARBA" id="ARBA00022679"/>
    </source>
</evidence>
<protein>
    <recommendedName>
        <fullName evidence="6">Ribosomal protein L11 methyltransferase</fullName>
        <shortName evidence="6">L11 Mtase</shortName>
        <ecNumber evidence="6">2.1.1.-</ecNumber>
    </recommendedName>
</protein>
<feature type="binding site" evidence="6">
    <location>
        <position position="165"/>
    </location>
    <ligand>
        <name>S-adenosyl-L-methionine</name>
        <dbReference type="ChEBI" id="CHEBI:59789"/>
    </ligand>
</feature>
<keyword evidence="5 6" id="KW-0949">S-adenosyl-L-methionine</keyword>
<accession>A0A224VHR8</accession>
<dbReference type="Proteomes" id="UP000214739">
    <property type="component" value="Unassembled WGS sequence"/>
</dbReference>
<dbReference type="GO" id="GO:0008276">
    <property type="term" value="F:protein methyltransferase activity"/>
    <property type="evidence" value="ECO:0007669"/>
    <property type="project" value="UniProtKB-UniRule"/>
</dbReference>
<keyword evidence="2 6" id="KW-0963">Cytoplasm</keyword>
<comment type="caution">
    <text evidence="7">The sequence shown here is derived from an EMBL/GenBank/DDBJ whole genome shotgun (WGS) entry which is preliminary data.</text>
</comment>
<dbReference type="EC" id="2.1.1.-" evidence="6"/>
<dbReference type="RefSeq" id="WP_057962041.1">
    <property type="nucleotide sequence ID" value="NZ_BAAAXO010000045.1"/>
</dbReference>
<gene>
    <name evidence="6 7" type="primary">prmA</name>
    <name evidence="8" type="ORF">C5L28_000530</name>
    <name evidence="7" type="ORF">LPKJCM_01783</name>
</gene>
<dbReference type="PANTHER" id="PTHR43648">
    <property type="entry name" value="ELECTRON TRANSFER FLAVOPROTEIN BETA SUBUNIT LYSINE METHYLTRANSFERASE"/>
    <property type="match status" value="1"/>
</dbReference>
<evidence type="ECO:0000256" key="5">
    <source>
        <dbReference type="ARBA" id="ARBA00022691"/>
    </source>
</evidence>
<feature type="binding site" evidence="6">
    <location>
        <position position="186"/>
    </location>
    <ligand>
        <name>S-adenosyl-L-methionine</name>
        <dbReference type="ChEBI" id="CHEBI:59789"/>
    </ligand>
</feature>
<dbReference type="GO" id="GO:0032259">
    <property type="term" value="P:methylation"/>
    <property type="evidence" value="ECO:0007669"/>
    <property type="project" value="UniProtKB-KW"/>
</dbReference>
<evidence type="ECO:0000256" key="2">
    <source>
        <dbReference type="ARBA" id="ARBA00022490"/>
    </source>
</evidence>
<dbReference type="InterPro" id="IPR029063">
    <property type="entry name" value="SAM-dependent_MTases_sf"/>
</dbReference>
<comment type="catalytic activity">
    <reaction evidence="6">
        <text>L-lysyl-[protein] + 3 S-adenosyl-L-methionine = N(6),N(6),N(6)-trimethyl-L-lysyl-[protein] + 3 S-adenosyl-L-homocysteine + 3 H(+)</text>
        <dbReference type="Rhea" id="RHEA:54192"/>
        <dbReference type="Rhea" id="RHEA-COMP:9752"/>
        <dbReference type="Rhea" id="RHEA-COMP:13826"/>
        <dbReference type="ChEBI" id="CHEBI:15378"/>
        <dbReference type="ChEBI" id="CHEBI:29969"/>
        <dbReference type="ChEBI" id="CHEBI:57856"/>
        <dbReference type="ChEBI" id="CHEBI:59789"/>
        <dbReference type="ChEBI" id="CHEBI:61961"/>
    </reaction>
</comment>